<dbReference type="SUPFAM" id="SSF89095">
    <property type="entry name" value="GatB/YqeY motif"/>
    <property type="match status" value="1"/>
</dbReference>
<comment type="subcellular location">
    <subcellularLocation>
        <location evidence="1">Mitochondrion</location>
    </subcellularLocation>
</comment>
<dbReference type="Pfam" id="PF09424">
    <property type="entry name" value="YqeY"/>
    <property type="match status" value="1"/>
</dbReference>
<evidence type="ECO:0000256" key="1">
    <source>
        <dbReference type="RuleBase" id="RU365099"/>
    </source>
</evidence>
<evidence type="ECO:0000313" key="2">
    <source>
        <dbReference type="EMBL" id="KAF1980143.1"/>
    </source>
</evidence>
<proteinExistence type="inferred from homology"/>
<dbReference type="OrthoDB" id="538640at2759"/>
<sequence length="182" mass="19937">MSHLRLARATLSLRHSLLRRTFLTTRPLFTDSPTVLSTFQPELKLAMRAKDKPRLTVLRALLAEITNASKTPKPVSNDAALFSLLSKQIKASQGALQEFEAAKREDLVEKERGQLSILEGYLAQIETVKEVEIRAMAEEAVGGMQGAKAGQVMGKVMGKISGRPVDSDVVKKIVEEVVAQKA</sequence>
<reference evidence="2" key="1">
    <citation type="journal article" date="2020" name="Stud. Mycol.">
        <title>101 Dothideomycetes genomes: a test case for predicting lifestyles and emergence of pathogens.</title>
        <authorList>
            <person name="Haridas S."/>
            <person name="Albert R."/>
            <person name="Binder M."/>
            <person name="Bloem J."/>
            <person name="Labutti K."/>
            <person name="Salamov A."/>
            <person name="Andreopoulos B."/>
            <person name="Baker S."/>
            <person name="Barry K."/>
            <person name="Bills G."/>
            <person name="Bluhm B."/>
            <person name="Cannon C."/>
            <person name="Castanera R."/>
            <person name="Culley D."/>
            <person name="Daum C."/>
            <person name="Ezra D."/>
            <person name="Gonzalez J."/>
            <person name="Henrissat B."/>
            <person name="Kuo A."/>
            <person name="Liang C."/>
            <person name="Lipzen A."/>
            <person name="Lutzoni F."/>
            <person name="Magnuson J."/>
            <person name="Mondo S."/>
            <person name="Nolan M."/>
            <person name="Ohm R."/>
            <person name="Pangilinan J."/>
            <person name="Park H.-J."/>
            <person name="Ramirez L."/>
            <person name="Alfaro M."/>
            <person name="Sun H."/>
            <person name="Tritt A."/>
            <person name="Yoshinaga Y."/>
            <person name="Zwiers L.-H."/>
            <person name="Turgeon B."/>
            <person name="Goodwin S."/>
            <person name="Spatafora J."/>
            <person name="Crous P."/>
            <person name="Grigoriev I."/>
        </authorList>
    </citation>
    <scope>NUCLEOTIDE SEQUENCE</scope>
    <source>
        <strain evidence="2">CBS 107.79</strain>
    </source>
</reference>
<dbReference type="InterPro" id="IPR042184">
    <property type="entry name" value="YqeY/Aim41_N"/>
</dbReference>
<gene>
    <name evidence="1" type="primary">AIM41</name>
    <name evidence="2" type="ORF">BU23DRAFT_548337</name>
</gene>
<dbReference type="Gene3D" id="1.10.1510.10">
    <property type="entry name" value="Uncharacterised protein YqeY/AIM41 PF09424, N-terminal domain"/>
    <property type="match status" value="1"/>
</dbReference>
<dbReference type="GO" id="GO:0016884">
    <property type="term" value="F:carbon-nitrogen ligase activity, with glutamine as amido-N-donor"/>
    <property type="evidence" value="ECO:0007669"/>
    <property type="project" value="UniProtKB-UniRule"/>
</dbReference>
<comment type="similarity">
    <text evidence="1">Belongs to the AIM41 family.</text>
</comment>
<dbReference type="InterPro" id="IPR003789">
    <property type="entry name" value="Asn/Gln_tRNA_amidoTrase-B-like"/>
</dbReference>
<dbReference type="Proteomes" id="UP000800036">
    <property type="component" value="Unassembled WGS sequence"/>
</dbReference>
<dbReference type="EMBL" id="ML976656">
    <property type="protein sequence ID" value="KAF1980143.1"/>
    <property type="molecule type" value="Genomic_DNA"/>
</dbReference>
<evidence type="ECO:0000313" key="3">
    <source>
        <dbReference type="Proteomes" id="UP000800036"/>
    </source>
</evidence>
<dbReference type="AlphaFoldDB" id="A0A6A5VR21"/>
<keyword evidence="3" id="KW-1185">Reference proteome</keyword>
<dbReference type="PANTHER" id="PTHR28055:SF1">
    <property type="entry name" value="ALTERED INHERITANCE OF MITOCHONDRIA PROTEIN 41, MITOCHONDRIAL"/>
    <property type="match status" value="1"/>
</dbReference>
<organism evidence="2 3">
    <name type="scientific">Bimuria novae-zelandiae CBS 107.79</name>
    <dbReference type="NCBI Taxonomy" id="1447943"/>
    <lineage>
        <taxon>Eukaryota</taxon>
        <taxon>Fungi</taxon>
        <taxon>Dikarya</taxon>
        <taxon>Ascomycota</taxon>
        <taxon>Pezizomycotina</taxon>
        <taxon>Dothideomycetes</taxon>
        <taxon>Pleosporomycetidae</taxon>
        <taxon>Pleosporales</taxon>
        <taxon>Massarineae</taxon>
        <taxon>Didymosphaeriaceae</taxon>
        <taxon>Bimuria</taxon>
    </lineage>
</organism>
<dbReference type="PANTHER" id="PTHR28055">
    <property type="entry name" value="ALTERED INHERITANCE OF MITOCHONDRIA PROTEIN 41, MITOCHONDRIAL"/>
    <property type="match status" value="1"/>
</dbReference>
<accession>A0A6A5VR21</accession>
<name>A0A6A5VR21_9PLEO</name>
<dbReference type="GO" id="GO:0005739">
    <property type="term" value="C:mitochondrion"/>
    <property type="evidence" value="ECO:0007669"/>
    <property type="project" value="UniProtKB-SubCell"/>
</dbReference>
<protein>
    <recommendedName>
        <fullName evidence="1">Altered inheritance of mitochondria protein 41</fullName>
    </recommendedName>
</protein>
<dbReference type="InterPro" id="IPR019004">
    <property type="entry name" value="YqeY/Aim41"/>
</dbReference>
<keyword evidence="1" id="KW-0496">Mitochondrion</keyword>